<sequence>MRNNLHSRKINFVQDFLRIQNEAVIRRFEDMLRQEQLKLAEADLSYPMSLEELNTVIDQAEKDDRNGRLTNADDLKKEIDNWE</sequence>
<dbReference type="AlphaFoldDB" id="A0A1H7S7K6"/>
<dbReference type="Proteomes" id="UP000198984">
    <property type="component" value="Unassembled WGS sequence"/>
</dbReference>
<evidence type="ECO:0000313" key="3">
    <source>
        <dbReference type="Proteomes" id="UP000198984"/>
    </source>
</evidence>
<evidence type="ECO:0008006" key="4">
    <source>
        <dbReference type="Google" id="ProtNLM"/>
    </source>
</evidence>
<evidence type="ECO:0000256" key="1">
    <source>
        <dbReference type="SAM" id="MobiDB-lite"/>
    </source>
</evidence>
<protein>
    <recommendedName>
        <fullName evidence="4">Addiction module component</fullName>
    </recommendedName>
</protein>
<evidence type="ECO:0000313" key="2">
    <source>
        <dbReference type="EMBL" id="SEL67714.1"/>
    </source>
</evidence>
<feature type="region of interest" description="Disordered" evidence="1">
    <location>
        <begin position="61"/>
        <end position="83"/>
    </location>
</feature>
<organism evidence="2 3">
    <name type="scientific">Chitinophaga rupis</name>
    <dbReference type="NCBI Taxonomy" id="573321"/>
    <lineage>
        <taxon>Bacteria</taxon>
        <taxon>Pseudomonadati</taxon>
        <taxon>Bacteroidota</taxon>
        <taxon>Chitinophagia</taxon>
        <taxon>Chitinophagales</taxon>
        <taxon>Chitinophagaceae</taxon>
        <taxon>Chitinophaga</taxon>
    </lineage>
</organism>
<dbReference type="EMBL" id="FOBB01000002">
    <property type="protein sequence ID" value="SEL67714.1"/>
    <property type="molecule type" value="Genomic_DNA"/>
</dbReference>
<accession>A0A1H7S7K6</accession>
<dbReference type="OrthoDB" id="773198at2"/>
<name>A0A1H7S7K6_9BACT</name>
<proteinExistence type="predicted"/>
<keyword evidence="3" id="KW-1185">Reference proteome</keyword>
<dbReference type="STRING" id="573321.SAMN04488505_102828"/>
<gene>
    <name evidence="2" type="ORF">SAMN04488505_102828</name>
</gene>
<reference evidence="2 3" key="1">
    <citation type="submission" date="2016-10" db="EMBL/GenBank/DDBJ databases">
        <authorList>
            <person name="de Groot N.N."/>
        </authorList>
    </citation>
    <scope>NUCLEOTIDE SEQUENCE [LARGE SCALE GENOMIC DNA]</scope>
    <source>
        <strain evidence="2 3">DSM 21039</strain>
    </source>
</reference>
<dbReference type="RefSeq" id="WP_089910795.1">
    <property type="nucleotide sequence ID" value="NZ_FOBB01000002.1"/>
</dbReference>